<evidence type="ECO:0000259" key="6">
    <source>
        <dbReference type="PROSITE" id="PS51684"/>
    </source>
</evidence>
<dbReference type="OrthoDB" id="408788at2759"/>
<dbReference type="GeneID" id="18473393"/>
<dbReference type="Gene3D" id="3.40.50.150">
    <property type="entry name" value="Vaccinia Virus protein VP39"/>
    <property type="match status" value="1"/>
</dbReference>
<evidence type="ECO:0000256" key="4">
    <source>
        <dbReference type="ARBA" id="ARBA00022691"/>
    </source>
</evidence>
<dbReference type="HOGENOM" id="CLU_022610_2_2_1"/>
<organism evidence="7 8">
    <name type="scientific">Wallemia mellicola (strain ATCC MYA-4683 / CBS 633.66)</name>
    <name type="common">Wallemia sebi (CBS 633.66)</name>
    <dbReference type="NCBI Taxonomy" id="671144"/>
    <lineage>
        <taxon>Eukaryota</taxon>
        <taxon>Fungi</taxon>
        <taxon>Dikarya</taxon>
        <taxon>Basidiomycota</taxon>
        <taxon>Wallemiomycotina</taxon>
        <taxon>Wallemiomycetes</taxon>
        <taxon>Wallemiales</taxon>
        <taxon>Wallemiaceae</taxon>
        <taxon>Wallemia</taxon>
    </lineage>
</organism>
<accession>I4YGX9</accession>
<evidence type="ECO:0000313" key="8">
    <source>
        <dbReference type="Proteomes" id="UP000005242"/>
    </source>
</evidence>
<dbReference type="PANTHER" id="PTHR23245">
    <property type="entry name" value="TRNA METHYLTRANSFERASE"/>
    <property type="match status" value="1"/>
</dbReference>
<dbReference type="Proteomes" id="UP000005242">
    <property type="component" value="Unassembled WGS sequence"/>
</dbReference>
<dbReference type="EMBL" id="JH668225">
    <property type="protein sequence ID" value="EIM23221.1"/>
    <property type="molecule type" value="Genomic_DNA"/>
</dbReference>
<name>I4YGX9_WALMC</name>
<proteinExistence type="predicted"/>
<dbReference type="FunCoup" id="I4YGX9">
    <property type="interactions" value="333"/>
</dbReference>
<keyword evidence="1" id="KW-0963">Cytoplasm</keyword>
<keyword evidence="2" id="KW-0489">Methyltransferase</keyword>
<dbReference type="GO" id="GO:0005759">
    <property type="term" value="C:mitochondrial matrix"/>
    <property type="evidence" value="ECO:0007669"/>
    <property type="project" value="TreeGrafter"/>
</dbReference>
<dbReference type="RefSeq" id="XP_006956613.1">
    <property type="nucleotide sequence ID" value="XM_006956551.1"/>
</dbReference>
<dbReference type="InterPro" id="IPR030382">
    <property type="entry name" value="MeTrfase_TRM5/TYW2"/>
</dbReference>
<dbReference type="InParanoid" id="I4YGX9"/>
<evidence type="ECO:0000256" key="2">
    <source>
        <dbReference type="ARBA" id="ARBA00022603"/>
    </source>
</evidence>
<reference evidence="7 8" key="1">
    <citation type="journal article" date="2012" name="Fungal Genet. Biol.">
        <title>The genome of the xerotolerant mold Wallemia sebi reveals adaptations to osmotic stress and suggests cryptic sexual reproduction.</title>
        <authorList>
            <person name="Padamsee M."/>
            <person name="Kumar T.K.A."/>
            <person name="Riley R."/>
            <person name="Binder M."/>
            <person name="Boyd A."/>
            <person name="Calvo A.M."/>
            <person name="Furukawa K."/>
            <person name="Hesse C."/>
            <person name="Hohmann S."/>
            <person name="James T.Y."/>
            <person name="LaButti K."/>
            <person name="Lapidus A."/>
            <person name="Lindquist E."/>
            <person name="Lucas S."/>
            <person name="Miller K."/>
            <person name="Shantappa S."/>
            <person name="Grigoriev I.V."/>
            <person name="Hibbett D.S."/>
            <person name="McLaughlin D.J."/>
            <person name="Spatafora J.W."/>
            <person name="Aime M.C."/>
        </authorList>
    </citation>
    <scope>NUCLEOTIDE SEQUENCE [LARGE SCALE GENOMIC DNA]</scope>
    <source>
        <strain evidence="8">ATCC MYA-4683 / CBS 633.66</strain>
    </source>
</reference>
<dbReference type="PROSITE" id="PS51684">
    <property type="entry name" value="SAM_MT_TRM5_TYW2"/>
    <property type="match status" value="1"/>
</dbReference>
<keyword evidence="3" id="KW-0808">Transferase</keyword>
<sequence length="256" mass="29625">MELLAGVDDYIVTTKELNSLFTFDFKKVYWNSRLSHEHERLVNSFKEPQIVADVMAGVGPFAIPSAKNNVRFLANDLNPESFKWLNHNIKSNKVDRFVRSFNLDGREFIKKAPFLLLDEPFQETTPSLTQKQQKELKHANKSPKLLPIRDYIDHFIMNLPASALEFLDAFKPTYKAIQEKYSDTDRPLSFTRPMVHVHCFSKAADMEQATVDICQRASDYLGHTVEPKMDGYNLHHVRSVAPNKEMYCLSLRIPKF</sequence>
<keyword evidence="4" id="KW-0949">S-adenosyl-L-methionine</keyword>
<keyword evidence="5" id="KW-0819">tRNA processing</keyword>
<dbReference type="Pfam" id="PF02475">
    <property type="entry name" value="TRM5-TYW2_MTfase"/>
    <property type="match status" value="1"/>
</dbReference>
<keyword evidence="8" id="KW-1185">Reference proteome</keyword>
<evidence type="ECO:0000313" key="7">
    <source>
        <dbReference type="EMBL" id="EIM23221.1"/>
    </source>
</evidence>
<evidence type="ECO:0000256" key="5">
    <source>
        <dbReference type="ARBA" id="ARBA00022694"/>
    </source>
</evidence>
<gene>
    <name evidence="7" type="ORF">WALSEDRAFT_59500</name>
</gene>
<dbReference type="STRING" id="671144.I4YGX9"/>
<evidence type="ECO:0000256" key="3">
    <source>
        <dbReference type="ARBA" id="ARBA00022679"/>
    </source>
</evidence>
<dbReference type="GO" id="GO:0002939">
    <property type="term" value="P:tRNA N1-guanine methylation"/>
    <property type="evidence" value="ECO:0007669"/>
    <property type="project" value="TreeGrafter"/>
</dbReference>
<evidence type="ECO:0000256" key="1">
    <source>
        <dbReference type="ARBA" id="ARBA00022490"/>
    </source>
</evidence>
<dbReference type="GO" id="GO:0008175">
    <property type="term" value="F:tRNA methyltransferase activity"/>
    <property type="evidence" value="ECO:0007669"/>
    <property type="project" value="TreeGrafter"/>
</dbReference>
<dbReference type="AlphaFoldDB" id="I4YGX9"/>
<dbReference type="KEGG" id="wse:WALSEDRAFT_59500"/>
<dbReference type="PANTHER" id="PTHR23245:SF36">
    <property type="entry name" value="TRNA (GUANINE(37)-N1)-METHYLTRANSFERASE"/>
    <property type="match status" value="1"/>
</dbReference>
<dbReference type="SUPFAM" id="SSF53335">
    <property type="entry name" value="S-adenosyl-L-methionine-dependent methyltransferases"/>
    <property type="match status" value="1"/>
</dbReference>
<dbReference type="eggNOG" id="KOG2078">
    <property type="taxonomic scope" value="Eukaryota"/>
</dbReference>
<dbReference type="InterPro" id="IPR029063">
    <property type="entry name" value="SAM-dependent_MTases_sf"/>
</dbReference>
<dbReference type="GO" id="GO:0070901">
    <property type="term" value="P:mitochondrial tRNA methylation"/>
    <property type="evidence" value="ECO:0007669"/>
    <property type="project" value="TreeGrafter"/>
</dbReference>
<feature type="domain" description="SAM-dependent methyltransferase TRM5/TYW2-type" evidence="6">
    <location>
        <begin position="1"/>
        <end position="255"/>
    </location>
</feature>
<protein>
    <recommendedName>
        <fullName evidence="6">SAM-dependent methyltransferase TRM5/TYW2-type domain-containing protein</fullName>
    </recommendedName>
</protein>
<dbReference type="OMA" id="WVRTVAP"/>
<dbReference type="InterPro" id="IPR056743">
    <property type="entry name" value="TRM5-TYW2-like_MTfase"/>
</dbReference>